<keyword evidence="1" id="KW-0472">Membrane</keyword>
<dbReference type="InParanoid" id="D7FWE7"/>
<evidence type="ECO:0000313" key="2">
    <source>
        <dbReference type="EMBL" id="CBJ32035.1"/>
    </source>
</evidence>
<reference evidence="2 3" key="1">
    <citation type="journal article" date="2010" name="Nature">
        <title>The Ectocarpus genome and the independent evolution of multicellularity in brown algae.</title>
        <authorList>
            <person name="Cock J.M."/>
            <person name="Sterck L."/>
            <person name="Rouze P."/>
            <person name="Scornet D."/>
            <person name="Allen A.E."/>
            <person name="Amoutzias G."/>
            <person name="Anthouard V."/>
            <person name="Artiguenave F."/>
            <person name="Aury J.M."/>
            <person name="Badger J.H."/>
            <person name="Beszteri B."/>
            <person name="Billiau K."/>
            <person name="Bonnet E."/>
            <person name="Bothwell J.H."/>
            <person name="Bowler C."/>
            <person name="Boyen C."/>
            <person name="Brownlee C."/>
            <person name="Carrano C.J."/>
            <person name="Charrier B."/>
            <person name="Cho G.Y."/>
            <person name="Coelho S.M."/>
            <person name="Collen J."/>
            <person name="Corre E."/>
            <person name="Da Silva C."/>
            <person name="Delage L."/>
            <person name="Delaroque N."/>
            <person name="Dittami S.M."/>
            <person name="Doulbeau S."/>
            <person name="Elias M."/>
            <person name="Farnham G."/>
            <person name="Gachon C.M."/>
            <person name="Gschloessl B."/>
            <person name="Heesch S."/>
            <person name="Jabbari K."/>
            <person name="Jubin C."/>
            <person name="Kawai H."/>
            <person name="Kimura K."/>
            <person name="Kloareg B."/>
            <person name="Kupper F.C."/>
            <person name="Lang D."/>
            <person name="Le Bail A."/>
            <person name="Leblanc C."/>
            <person name="Lerouge P."/>
            <person name="Lohr M."/>
            <person name="Lopez P.J."/>
            <person name="Martens C."/>
            <person name="Maumus F."/>
            <person name="Michel G."/>
            <person name="Miranda-Saavedra D."/>
            <person name="Morales J."/>
            <person name="Moreau H."/>
            <person name="Motomura T."/>
            <person name="Nagasato C."/>
            <person name="Napoli C.A."/>
            <person name="Nelson D.R."/>
            <person name="Nyvall-Collen P."/>
            <person name="Peters A.F."/>
            <person name="Pommier C."/>
            <person name="Potin P."/>
            <person name="Poulain J."/>
            <person name="Quesneville H."/>
            <person name="Read B."/>
            <person name="Rensing S.A."/>
            <person name="Ritter A."/>
            <person name="Rousvoal S."/>
            <person name="Samanta M."/>
            <person name="Samson G."/>
            <person name="Schroeder D.C."/>
            <person name="Segurens B."/>
            <person name="Strittmatter M."/>
            <person name="Tonon T."/>
            <person name="Tregear J.W."/>
            <person name="Valentin K."/>
            <person name="von Dassow P."/>
            <person name="Yamagishi T."/>
            <person name="Van de Peer Y."/>
            <person name="Wincker P."/>
        </authorList>
    </citation>
    <scope>NUCLEOTIDE SEQUENCE [LARGE SCALE GENOMIC DNA]</scope>
    <source>
        <strain evidence="3">Ec32 / CCAP1310/4</strain>
    </source>
</reference>
<evidence type="ECO:0000256" key="1">
    <source>
        <dbReference type="SAM" id="Phobius"/>
    </source>
</evidence>
<feature type="transmembrane region" description="Helical" evidence="1">
    <location>
        <begin position="417"/>
        <end position="438"/>
    </location>
</feature>
<dbReference type="SUPFAM" id="SSF55961">
    <property type="entry name" value="Bet v1-like"/>
    <property type="match status" value="1"/>
</dbReference>
<dbReference type="Gene3D" id="3.30.530.20">
    <property type="match status" value="1"/>
</dbReference>
<dbReference type="PANTHER" id="PTHR34560:SF1">
    <property type="entry name" value="START DOMAIN-CONTAINING PROTEIN"/>
    <property type="match status" value="1"/>
</dbReference>
<protein>
    <recommendedName>
        <fullName evidence="4">START domain-containing protein</fullName>
    </recommendedName>
</protein>
<dbReference type="AlphaFoldDB" id="D7FWE7"/>
<gene>
    <name evidence="2" type="ORF">Esi_0303_0023</name>
</gene>
<dbReference type="InterPro" id="IPR023393">
    <property type="entry name" value="START-like_dom_sf"/>
</dbReference>
<keyword evidence="1" id="KW-1133">Transmembrane helix</keyword>
<organism evidence="2 3">
    <name type="scientific">Ectocarpus siliculosus</name>
    <name type="common">Brown alga</name>
    <name type="synonym">Conferva siliculosa</name>
    <dbReference type="NCBI Taxonomy" id="2880"/>
    <lineage>
        <taxon>Eukaryota</taxon>
        <taxon>Sar</taxon>
        <taxon>Stramenopiles</taxon>
        <taxon>Ochrophyta</taxon>
        <taxon>PX clade</taxon>
        <taxon>Phaeophyceae</taxon>
        <taxon>Ectocarpales</taxon>
        <taxon>Ectocarpaceae</taxon>
        <taxon>Ectocarpus</taxon>
    </lineage>
</organism>
<dbReference type="OrthoDB" id="1295045at2759"/>
<accession>D7FWE7</accession>
<evidence type="ECO:0000313" key="3">
    <source>
        <dbReference type="Proteomes" id="UP000002630"/>
    </source>
</evidence>
<dbReference type="Proteomes" id="UP000002630">
    <property type="component" value="Linkage Group LG14"/>
</dbReference>
<sequence>MAEAGRDTIQNVSFRNVLELIAEVQLCREQARLLVAGRLLAAVDRYLASGQHAGRQEVKEAHALLAGELKPLFDEVRQRAAECQSSLDDWQSPDWLVAQTFMGITTFYKVDPDGSLWIKMHGTMDDVTVMDQLAVVREVDLFNKWVPFCDTSKLLKRLGIVELLVYFSMSIPGVGRDCVLHAYGCDSVLETGCILIQGRSVEEVPEGVEVPQVKGWRHARMDVRAFRAKIEVLSPTSARTSIVANVDPKAPVPQSVVNFVVRKMAGMFLYCLKQTAKCIRADEGNCHRRRIVEDKAFYKGWLFPRFERFYRRQGWTVDEELGGGEPASKLSDEPTGGRAWCPNGKTMSLSHGTCTPFRRKAGSQLKNSFKRLKTTRRPRPTVTAELPPPQVENLGIDERLLEKWQAKRDNRRNRTGGARLLGSILFAVCAAWVRWAFTSEERAAARVRDISWFVCVATVLLATGLCFVL</sequence>
<keyword evidence="1" id="KW-0812">Transmembrane</keyword>
<evidence type="ECO:0008006" key="4">
    <source>
        <dbReference type="Google" id="ProtNLM"/>
    </source>
</evidence>
<keyword evidence="3" id="KW-1185">Reference proteome</keyword>
<dbReference type="EMBL" id="FN649739">
    <property type="protein sequence ID" value="CBJ32035.1"/>
    <property type="molecule type" value="Genomic_DNA"/>
</dbReference>
<proteinExistence type="predicted"/>
<name>D7FWE7_ECTSI</name>
<dbReference type="eggNOG" id="KOG2761">
    <property type="taxonomic scope" value="Eukaryota"/>
</dbReference>
<dbReference type="EMBL" id="FN648491">
    <property type="protein sequence ID" value="CBJ32035.1"/>
    <property type="molecule type" value="Genomic_DNA"/>
</dbReference>
<feature type="transmembrane region" description="Helical" evidence="1">
    <location>
        <begin position="450"/>
        <end position="468"/>
    </location>
</feature>
<dbReference type="PANTHER" id="PTHR34560">
    <property type="entry name" value="POLYKETIDE CYCLASE/DEHYDRASE/LIPID TRANSPORT SUPERFAMILY PROTEIN"/>
    <property type="match status" value="1"/>
</dbReference>